<dbReference type="AlphaFoldDB" id="A0A434AXR7"/>
<protein>
    <submittedName>
        <fullName evidence="2">Uncharacterized protein</fullName>
    </submittedName>
</protein>
<dbReference type="OrthoDB" id="613399at2"/>
<evidence type="ECO:0000313" key="3">
    <source>
        <dbReference type="Proteomes" id="UP000282985"/>
    </source>
</evidence>
<reference evidence="2 3" key="1">
    <citation type="submission" date="2018-11" db="EMBL/GenBank/DDBJ databases">
        <title>Parancylomarina longa gen. nov., sp. nov., isolated from sediments of southern Okinawa.</title>
        <authorList>
            <person name="Fu T."/>
        </authorList>
    </citation>
    <scope>NUCLEOTIDE SEQUENCE [LARGE SCALE GENOMIC DNA]</scope>
    <source>
        <strain evidence="2 3">T3-2 S1-C</strain>
    </source>
</reference>
<sequence>MEEKYYGQGVSYTLNHKHYFALYLNLAQNNLNKILGEFEKIYPRLHHDYLPNQPGALVQKLHQLLPLTEEDAVETRGRLNYLSRSLPFVNAILKQGEYTAYREELIHFFTRMNQLRNYFTHDLYQIDELEFGRNEKLFRFLNEIKKLVLYRLNKEPYFIGSENLTHLAEPNGYFNFLAEQNKKAAINFLVCLFLERKTAMEFLKVQRGYKSSNNPAHKATLSSFTHFSVKMPKPVLESKDFEFRFVLDGINELKRCPKDLFHHFPDQNKELCQTTAEVQMEKEETGEMEMESRKVDLIRYEDKFPYFALRYLDEMNLLPKIRFQVCIGHRKEKFHTHDNATEPVVHHKRVYAFTSLHKLLQENPYTEQFLNEDGIKEHHLKPGSGLENFAPTYAIHDQNIKFVIQAEKFDKFPDLCEENPKAILADGIISIYELKNLVYACLLGRGERAKAENKLLNQVKNYNKFLSDLQCGVFPNINYMAEKNVRKEEFNSYLAKNYQMQNTHIPKQIRRSLLQIKQASYQEKALKKWELWHNDNEEKFYRLKNYLDLAGTEDQPKLKKGSLANELTRDIQFFLPEKYKLELFEYSNLQKALAFYQEGEVERLLRRELQLSYFEKTDKENNKYDLFFEKKHPFLHKVFQVESFNPRARFPKPKVIKNDNSSLFHFAQNYYKQKRKWLENVNRFLHKTDTSSLKEAQGLLYYFKLGTSEENGKRIYHREYGSRYLKPLIADIKAHNIPVNMPSGLFRDILARAGVSDQNNASRQIECDFPATQAFYQFQRQHPIHKQEVDLEQIHSEYRHLHKMEYRNEKENKSHKTLYYFLKREQKIRYYQTCDRLLWKMIQEYLQLRCKDMNLDFSEIDLCDIYTPSVDGQEMVNALEEKKVEISFPIGDRKFCIQEKLKNFGRIARYRYDSRFVSLFRYKGEDLYAGRPEEEVHAKIAGALHDFTREQLELFEAVHVFEQFIHETCADKLESWQNEIREKNQQADRSKQMALHYFSHCFLMQKALAMGIIPDADKMELLIQARNSAAHNKVNEQYIRLSTEACRDNYFGEAIQLYKQIIHCHDIITN</sequence>
<dbReference type="RefSeq" id="WP_127342934.1">
    <property type="nucleotide sequence ID" value="NZ_RJJX01000004.1"/>
</dbReference>
<dbReference type="EMBL" id="RJJX01000004">
    <property type="protein sequence ID" value="RUT79210.1"/>
    <property type="molecule type" value="Genomic_DNA"/>
</dbReference>
<comment type="caution">
    <text evidence="2">The sequence shown here is derived from an EMBL/GenBank/DDBJ whole genome shotgun (WGS) entry which is preliminary data.</text>
</comment>
<organism evidence="2 3">
    <name type="scientific">Ancylomarina longa</name>
    <dbReference type="NCBI Taxonomy" id="2487017"/>
    <lineage>
        <taxon>Bacteria</taxon>
        <taxon>Pseudomonadati</taxon>
        <taxon>Bacteroidota</taxon>
        <taxon>Bacteroidia</taxon>
        <taxon>Marinilabiliales</taxon>
        <taxon>Marinifilaceae</taxon>
        <taxon>Ancylomarina</taxon>
    </lineage>
</organism>
<dbReference type="NCBIfam" id="NF038190">
    <property type="entry name" value="VI_Cas13b"/>
    <property type="match status" value="1"/>
</dbReference>
<keyword evidence="1" id="KW-0175">Coiled coil</keyword>
<evidence type="ECO:0000256" key="1">
    <source>
        <dbReference type="SAM" id="Coils"/>
    </source>
</evidence>
<feature type="coiled-coil region" evidence="1">
    <location>
        <begin position="966"/>
        <end position="993"/>
    </location>
</feature>
<keyword evidence="3" id="KW-1185">Reference proteome</keyword>
<gene>
    <name evidence="2" type="ORF">DLK05_05180</name>
</gene>
<name>A0A434AXR7_9BACT</name>
<proteinExistence type="predicted"/>
<accession>A0A434AXR7</accession>
<dbReference type="Proteomes" id="UP000282985">
    <property type="component" value="Unassembled WGS sequence"/>
</dbReference>
<evidence type="ECO:0000313" key="2">
    <source>
        <dbReference type="EMBL" id="RUT79210.1"/>
    </source>
</evidence>